<protein>
    <submittedName>
        <fullName evidence="1">Uncharacterized protein</fullName>
    </submittedName>
</protein>
<evidence type="ECO:0000313" key="1">
    <source>
        <dbReference type="EMBL" id="MTI26883.1"/>
    </source>
</evidence>
<gene>
    <name evidence="1" type="ORF">E1163_18145</name>
</gene>
<dbReference type="RefSeq" id="WP_155173892.1">
    <property type="nucleotide sequence ID" value="NZ_BAAAFL010000004.1"/>
</dbReference>
<comment type="caution">
    <text evidence="1">The sequence shown here is derived from an EMBL/GenBank/DDBJ whole genome shotgun (WGS) entry which is preliminary data.</text>
</comment>
<name>A0ABW9RUG2_9BACT</name>
<sequence length="94" mass="10292">MTVNDCFSGANFDLVYDHIRKSISQGNLGFYTHETYQLHPGCSAEIAVKQDGYTLTVISRGKGIYSLAKVLSDNNKLVSTANRIFCEVLEKAGG</sequence>
<evidence type="ECO:0000313" key="2">
    <source>
        <dbReference type="Proteomes" id="UP000798808"/>
    </source>
</evidence>
<keyword evidence="2" id="KW-1185">Reference proteome</keyword>
<proteinExistence type="predicted"/>
<dbReference type="EMBL" id="SMLW01000603">
    <property type="protein sequence ID" value="MTI26883.1"/>
    <property type="molecule type" value="Genomic_DNA"/>
</dbReference>
<reference evidence="1 2" key="1">
    <citation type="submission" date="2019-02" db="EMBL/GenBank/DDBJ databases">
        <authorList>
            <person name="Goldberg S.R."/>
            <person name="Haltli B.A."/>
            <person name="Correa H."/>
            <person name="Russell K.G."/>
        </authorList>
    </citation>
    <scope>NUCLEOTIDE SEQUENCE [LARGE SCALE GENOMIC DNA]</scope>
    <source>
        <strain evidence="1 2">JCM 16186</strain>
    </source>
</reference>
<accession>A0ABW9RUG2</accession>
<organism evidence="1 2">
    <name type="scientific">Fulvivirga kasyanovii</name>
    <dbReference type="NCBI Taxonomy" id="396812"/>
    <lineage>
        <taxon>Bacteria</taxon>
        <taxon>Pseudomonadati</taxon>
        <taxon>Bacteroidota</taxon>
        <taxon>Cytophagia</taxon>
        <taxon>Cytophagales</taxon>
        <taxon>Fulvivirgaceae</taxon>
        <taxon>Fulvivirga</taxon>
    </lineage>
</organism>
<dbReference type="Proteomes" id="UP000798808">
    <property type="component" value="Unassembled WGS sequence"/>
</dbReference>